<dbReference type="InterPro" id="IPR036397">
    <property type="entry name" value="RNaseH_sf"/>
</dbReference>
<dbReference type="PATRIC" id="fig|317.174.peg.2272"/>
<dbReference type="Proteomes" id="UP000028643">
    <property type="component" value="Unassembled WGS sequence"/>
</dbReference>
<evidence type="ECO:0000313" key="2">
    <source>
        <dbReference type="Proteomes" id="UP000028643"/>
    </source>
</evidence>
<reference evidence="1 2" key="1">
    <citation type="submission" date="2014-07" db="EMBL/GenBank/DDBJ databases">
        <title>Draft Genome Sequences of Environmental Pseudomonas syringae strains.</title>
        <authorList>
            <person name="Baltrus D.A."/>
            <person name="Berge O."/>
            <person name="Morris C."/>
        </authorList>
    </citation>
    <scope>NUCLEOTIDE SEQUENCE [LARGE SCALE GENOMIC DNA]</scope>
    <source>
        <strain evidence="1 2">CEB003</strain>
    </source>
</reference>
<dbReference type="RefSeq" id="WP_047574628.1">
    <property type="nucleotide sequence ID" value="NZ_JPQT01000101.1"/>
</dbReference>
<dbReference type="SUPFAM" id="SSF53098">
    <property type="entry name" value="Ribonuclease H-like"/>
    <property type="match status" value="1"/>
</dbReference>
<gene>
    <name evidence="1" type="ORF">IV02_11085</name>
</gene>
<evidence type="ECO:0000313" key="1">
    <source>
        <dbReference type="EMBL" id="KFE51723.1"/>
    </source>
</evidence>
<comment type="caution">
    <text evidence="1">The sequence shown here is derived from an EMBL/GenBank/DDBJ whole genome shotgun (WGS) entry which is preliminary data.</text>
</comment>
<accession>A0A085V8G0</accession>
<dbReference type="Gene3D" id="3.30.420.10">
    <property type="entry name" value="Ribonuclease H-like superfamily/Ribonuclease H"/>
    <property type="match status" value="1"/>
</dbReference>
<organism evidence="1 2">
    <name type="scientific">Pseudomonas syringae</name>
    <dbReference type="NCBI Taxonomy" id="317"/>
    <lineage>
        <taxon>Bacteria</taxon>
        <taxon>Pseudomonadati</taxon>
        <taxon>Pseudomonadota</taxon>
        <taxon>Gammaproteobacteria</taxon>
        <taxon>Pseudomonadales</taxon>
        <taxon>Pseudomonadaceae</taxon>
        <taxon>Pseudomonas</taxon>
    </lineage>
</organism>
<dbReference type="GO" id="GO:0003676">
    <property type="term" value="F:nucleic acid binding"/>
    <property type="evidence" value="ECO:0007669"/>
    <property type="project" value="InterPro"/>
</dbReference>
<protein>
    <submittedName>
        <fullName evidence="1">Uncharacterized protein</fullName>
    </submittedName>
</protein>
<sequence length="153" mass="17314">MRRAYLDCEFTSLDEFRELISLALVVPGGPEFYVEIEDGWVRADCSNFVQGVVLPLLALDRYGRPMNVARDELQLWLRQFDDLEIISDAPQWDWPLFIRLVGPPGLPKGISAGTISYADIALMGGIVFPHHALEDARLIASFVESLRNRPDIR</sequence>
<dbReference type="AlphaFoldDB" id="A0A085V8G0"/>
<dbReference type="InterPro" id="IPR012337">
    <property type="entry name" value="RNaseH-like_sf"/>
</dbReference>
<proteinExistence type="predicted"/>
<name>A0A085V8G0_PSESX</name>
<dbReference type="EMBL" id="JPQT01000101">
    <property type="protein sequence ID" value="KFE51723.1"/>
    <property type="molecule type" value="Genomic_DNA"/>
</dbReference>